<keyword evidence="2 4" id="KW-0378">Hydrolase</keyword>
<dbReference type="SUPFAM" id="SSF55811">
    <property type="entry name" value="Nudix"/>
    <property type="match status" value="1"/>
</dbReference>
<evidence type="ECO:0000313" key="5">
    <source>
        <dbReference type="Proteomes" id="UP000708298"/>
    </source>
</evidence>
<dbReference type="PROSITE" id="PS51462">
    <property type="entry name" value="NUDIX"/>
    <property type="match status" value="1"/>
</dbReference>
<dbReference type="RefSeq" id="WP_227322944.1">
    <property type="nucleotide sequence ID" value="NZ_JAESVB010000012.1"/>
</dbReference>
<dbReference type="Pfam" id="PF12535">
    <property type="entry name" value="Nudix_N"/>
    <property type="match status" value="1"/>
</dbReference>
<dbReference type="Gene3D" id="6.10.250.1120">
    <property type="match status" value="1"/>
</dbReference>
<dbReference type="GO" id="GO:0016787">
    <property type="term" value="F:hydrolase activity"/>
    <property type="evidence" value="ECO:0007669"/>
    <property type="project" value="UniProtKB-KW"/>
</dbReference>
<dbReference type="PANTHER" id="PTHR43046">
    <property type="entry name" value="GDP-MANNOSE MANNOSYL HYDROLASE"/>
    <property type="match status" value="1"/>
</dbReference>
<evidence type="ECO:0000313" key="4">
    <source>
        <dbReference type="EMBL" id="MCB8877290.1"/>
    </source>
</evidence>
<protein>
    <submittedName>
        <fullName evidence="4">NUDIX hydrolase</fullName>
    </submittedName>
</protein>
<dbReference type="Gene3D" id="3.90.79.10">
    <property type="entry name" value="Nucleoside Triphosphate Pyrophosphohydrolase"/>
    <property type="match status" value="1"/>
</dbReference>
<comment type="caution">
    <text evidence="4">The sequence shown here is derived from an EMBL/GenBank/DDBJ whole genome shotgun (WGS) entry which is preliminary data.</text>
</comment>
<keyword evidence="5" id="KW-1185">Reference proteome</keyword>
<dbReference type="InterPro" id="IPR000086">
    <property type="entry name" value="NUDIX_hydrolase_dom"/>
</dbReference>
<feature type="domain" description="Nudix hydrolase" evidence="3">
    <location>
        <begin position="69"/>
        <end position="198"/>
    </location>
</feature>
<reference evidence="4" key="2">
    <citation type="submission" date="2021-01" db="EMBL/GenBank/DDBJ databases">
        <authorList>
            <person name="Mieszkin S."/>
            <person name="Pouder E."/>
            <person name="Alain K."/>
        </authorList>
    </citation>
    <scope>NUCLEOTIDE SEQUENCE</scope>
    <source>
        <strain evidence="4">HW T2.11</strain>
    </source>
</reference>
<dbReference type="CDD" id="cd04672">
    <property type="entry name" value="NUDIX_CDP-Chase_like"/>
    <property type="match status" value="1"/>
</dbReference>
<gene>
    <name evidence="4" type="ORF">ASILVAE211_18985</name>
</gene>
<dbReference type="EMBL" id="JAESVB010000012">
    <property type="protein sequence ID" value="MCB8877290.1"/>
    <property type="molecule type" value="Genomic_DNA"/>
</dbReference>
<accession>A0A964E097</accession>
<name>A0A964E097_9PROT</name>
<organism evidence="4 5">
    <name type="scientific">Acidisoma silvae</name>
    <dbReference type="NCBI Taxonomy" id="2802396"/>
    <lineage>
        <taxon>Bacteria</taxon>
        <taxon>Pseudomonadati</taxon>
        <taxon>Pseudomonadota</taxon>
        <taxon>Alphaproteobacteria</taxon>
        <taxon>Acetobacterales</taxon>
        <taxon>Acidocellaceae</taxon>
        <taxon>Acidisoma</taxon>
    </lineage>
</organism>
<reference evidence="4" key="1">
    <citation type="journal article" date="2021" name="Microorganisms">
        <title>Acidisoma silvae sp. nov. and Acidisomacellulosilytica sp. nov., Two Acidophilic Bacteria Isolated from Decaying Wood, Hydrolyzing Cellulose and Producing Poly-3-hydroxybutyrate.</title>
        <authorList>
            <person name="Mieszkin S."/>
            <person name="Pouder E."/>
            <person name="Uroz S."/>
            <person name="Simon-Colin C."/>
            <person name="Alain K."/>
        </authorList>
    </citation>
    <scope>NUCLEOTIDE SEQUENCE</scope>
    <source>
        <strain evidence="4">HW T2.11</strain>
    </source>
</reference>
<dbReference type="AlphaFoldDB" id="A0A964E097"/>
<dbReference type="PANTHER" id="PTHR43046:SF16">
    <property type="entry name" value="ADP-RIBOSE PYROPHOSPHATASE YJHB-RELATED"/>
    <property type="match status" value="1"/>
</dbReference>
<dbReference type="Pfam" id="PF00293">
    <property type="entry name" value="NUDIX"/>
    <property type="match status" value="1"/>
</dbReference>
<sequence>MTGVEPDWLLWARNIQATAQTGLAFTKDPYDRERYEALRALAAQMLAARTDGSAEHFGALFASDAGYATPKIDVRGAVFDGQGRILMVREVMDHNRWTLPGGWADVSQTTAESAVREVLEETGFTARAVKLVAVWDHARQGHFPPSLYSIIKHFYLCELTGGAAQTSLETSEIGFFAEDAIPEDLSLGRVQRHQIGRMFAHWRDRALPTEFD</sequence>
<evidence type="ECO:0000256" key="1">
    <source>
        <dbReference type="ARBA" id="ARBA00001946"/>
    </source>
</evidence>
<evidence type="ECO:0000259" key="3">
    <source>
        <dbReference type="PROSITE" id="PS51462"/>
    </source>
</evidence>
<comment type="cofactor">
    <cofactor evidence="1">
        <name>Mg(2+)</name>
        <dbReference type="ChEBI" id="CHEBI:18420"/>
    </cofactor>
</comment>
<proteinExistence type="predicted"/>
<dbReference type="InterPro" id="IPR015797">
    <property type="entry name" value="NUDIX_hydrolase-like_dom_sf"/>
</dbReference>
<dbReference type="InterPro" id="IPR059176">
    <property type="entry name" value="UDP-X_N"/>
</dbReference>
<evidence type="ECO:0000256" key="2">
    <source>
        <dbReference type="ARBA" id="ARBA00022801"/>
    </source>
</evidence>
<dbReference type="Proteomes" id="UP000708298">
    <property type="component" value="Unassembled WGS sequence"/>
</dbReference>